<dbReference type="AlphaFoldDB" id="A0A2G9HGB5"/>
<dbReference type="PANTHER" id="PTHR46050:SF3">
    <property type="entry name" value="TPR REPEAT-CONTAINING THIOREDOXIN TTL1"/>
    <property type="match status" value="1"/>
</dbReference>
<dbReference type="InterPro" id="IPR044534">
    <property type="entry name" value="TTL1-4"/>
</dbReference>
<proteinExistence type="predicted"/>
<evidence type="ECO:0000256" key="1">
    <source>
        <dbReference type="ARBA" id="ARBA00022737"/>
    </source>
</evidence>
<feature type="region of interest" description="Disordered" evidence="4">
    <location>
        <begin position="187"/>
        <end position="222"/>
    </location>
</feature>
<dbReference type="GO" id="GO:0005737">
    <property type="term" value="C:cytoplasm"/>
    <property type="evidence" value="ECO:0007669"/>
    <property type="project" value="TreeGrafter"/>
</dbReference>
<dbReference type="InterPro" id="IPR036249">
    <property type="entry name" value="Thioredoxin-like_sf"/>
</dbReference>
<dbReference type="Pfam" id="PF13414">
    <property type="entry name" value="TPR_11"/>
    <property type="match status" value="1"/>
</dbReference>
<feature type="compositionally biased region" description="Polar residues" evidence="4">
    <location>
        <begin position="95"/>
        <end position="114"/>
    </location>
</feature>
<protein>
    <submittedName>
        <fullName evidence="6">Thioredoxin</fullName>
    </submittedName>
</protein>
<feature type="domain" description="Thioredoxin" evidence="5">
    <location>
        <begin position="596"/>
        <end position="686"/>
    </location>
</feature>
<evidence type="ECO:0000313" key="6">
    <source>
        <dbReference type="EMBL" id="PIN16562.1"/>
    </source>
</evidence>
<feature type="repeat" description="TPR" evidence="3">
    <location>
        <begin position="412"/>
        <end position="445"/>
    </location>
</feature>
<dbReference type="CDD" id="cd02947">
    <property type="entry name" value="TRX_family"/>
    <property type="match status" value="1"/>
</dbReference>
<dbReference type="Proteomes" id="UP000231279">
    <property type="component" value="Unassembled WGS sequence"/>
</dbReference>
<dbReference type="InterPro" id="IPR011990">
    <property type="entry name" value="TPR-like_helical_dom_sf"/>
</dbReference>
<dbReference type="Pfam" id="PF00085">
    <property type="entry name" value="Thioredoxin"/>
    <property type="match status" value="1"/>
</dbReference>
<evidence type="ECO:0000256" key="2">
    <source>
        <dbReference type="ARBA" id="ARBA00022803"/>
    </source>
</evidence>
<dbReference type="STRING" id="429701.A0A2G9HGB5"/>
<dbReference type="Pfam" id="PF00515">
    <property type="entry name" value="TPR_1"/>
    <property type="match status" value="1"/>
</dbReference>
<evidence type="ECO:0000259" key="5">
    <source>
        <dbReference type="Pfam" id="PF00085"/>
    </source>
</evidence>
<dbReference type="SUPFAM" id="SSF52833">
    <property type="entry name" value="Thioredoxin-like"/>
    <property type="match status" value="1"/>
</dbReference>
<dbReference type="PROSITE" id="PS50005">
    <property type="entry name" value="TPR"/>
    <property type="match status" value="3"/>
</dbReference>
<name>A0A2G9HGB5_9LAMI</name>
<feature type="repeat" description="TPR" evidence="3">
    <location>
        <begin position="220"/>
        <end position="253"/>
    </location>
</feature>
<feature type="repeat" description="TPR" evidence="3">
    <location>
        <begin position="492"/>
        <end position="525"/>
    </location>
</feature>
<dbReference type="Gene3D" id="3.40.30.10">
    <property type="entry name" value="Glutaredoxin"/>
    <property type="match status" value="1"/>
</dbReference>
<feature type="compositionally biased region" description="Basic and acidic residues" evidence="4">
    <location>
        <begin position="20"/>
        <end position="30"/>
    </location>
</feature>
<feature type="compositionally biased region" description="Low complexity" evidence="4">
    <location>
        <begin position="60"/>
        <end position="84"/>
    </location>
</feature>
<gene>
    <name evidence="6" type="ORF">CDL12_10787</name>
</gene>
<dbReference type="InterPro" id="IPR013766">
    <property type="entry name" value="Thioredoxin_domain"/>
</dbReference>
<reference evidence="7" key="1">
    <citation type="journal article" date="2018" name="Gigascience">
        <title>Genome assembly of the Pink Ipe (Handroanthus impetiginosus, Bignoniaceae), a highly valued, ecologically keystone Neotropical timber forest tree.</title>
        <authorList>
            <person name="Silva-Junior O.B."/>
            <person name="Grattapaglia D."/>
            <person name="Novaes E."/>
            <person name="Collevatti R.G."/>
        </authorList>
    </citation>
    <scope>NUCLEOTIDE SEQUENCE [LARGE SCALE GENOMIC DNA]</scope>
    <source>
        <strain evidence="7">cv. UFG-1</strain>
    </source>
</reference>
<dbReference type="FunFam" id="3.40.30.10:FF:000211">
    <property type="entry name" value="TPR repeat-containing thioredoxin TTL4"/>
    <property type="match status" value="1"/>
</dbReference>
<sequence length="692" mass="75257">MASQLGKTISERGLETLSDRLRNTLTHEEGGISVNKPDFRELDLGSPVSPLRTRTGGGLTSTTATTTSSSSSSSGSVSGRASAGPNPNIPRKSDSSPNSHSGELSVESSPSTARNFKPGHTRSRSCGSHQLIFSGSGSVNSPSANVVPAGNICPSGRVLKTGMASRSTKPDVLGSGSGNYGHGSIMRGGLGYKPSSDGSRGLMVGGEPGKRTGACSNNDPEELKRMGNENYKKGHFAEALTLYEKAIALSSNNAAYHFNRAAALMGLKRLVEAVKECEEAIRLDPEYVRAHHRLGSLFLSLGQVENARKHICFSGQQQDPVELQKLQSVEKHLGKCTDARRVGDWRSTLREVDAAIVSGADASPQLCACRAEALLKLHQLDEAFAALSNIPKSEQYIGPRSSTKIFGMLSEAYLLFIRTQIELSQGRFDSALTAIEKAAQIDPHNVEISILLNNVRLVCRARARGNDLFKSERFTEACLAYGEGLRLDPSNSVLYCNRAACWFKLGQWERSVDDCNQALRIQPNYTKALLRRAASNSKLERWSEAVRDYEVLRRELPNDNEVAESLFHAQVALKKSHGEEVYNMKFGGALESVSSLEQFRAAISSSGASVVHFKSGSDAQCKQISPFLDTLCNRYPSINFLKVDIEENPAIARAENVRIVPTFKIYRNGSRVKEMVCPSPEVLESSVRHYGI</sequence>
<keyword evidence="7" id="KW-1185">Reference proteome</keyword>
<organism evidence="6 7">
    <name type="scientific">Handroanthus impetiginosus</name>
    <dbReference type="NCBI Taxonomy" id="429701"/>
    <lineage>
        <taxon>Eukaryota</taxon>
        <taxon>Viridiplantae</taxon>
        <taxon>Streptophyta</taxon>
        <taxon>Embryophyta</taxon>
        <taxon>Tracheophyta</taxon>
        <taxon>Spermatophyta</taxon>
        <taxon>Magnoliopsida</taxon>
        <taxon>eudicotyledons</taxon>
        <taxon>Gunneridae</taxon>
        <taxon>Pentapetalae</taxon>
        <taxon>asterids</taxon>
        <taxon>lamiids</taxon>
        <taxon>Lamiales</taxon>
        <taxon>Bignoniaceae</taxon>
        <taxon>Crescentiina</taxon>
        <taxon>Tabebuia alliance</taxon>
        <taxon>Handroanthus</taxon>
    </lineage>
</organism>
<keyword evidence="2 3" id="KW-0802">TPR repeat</keyword>
<evidence type="ECO:0000256" key="4">
    <source>
        <dbReference type="SAM" id="MobiDB-lite"/>
    </source>
</evidence>
<evidence type="ECO:0000313" key="7">
    <source>
        <dbReference type="Proteomes" id="UP000231279"/>
    </source>
</evidence>
<dbReference type="EMBL" id="NKXS01001844">
    <property type="protein sequence ID" value="PIN16562.1"/>
    <property type="molecule type" value="Genomic_DNA"/>
</dbReference>
<dbReference type="InterPro" id="IPR019734">
    <property type="entry name" value="TPR_rpt"/>
</dbReference>
<accession>A0A2G9HGB5</accession>
<evidence type="ECO:0000256" key="3">
    <source>
        <dbReference type="PROSITE-ProRule" id="PRU00339"/>
    </source>
</evidence>
<keyword evidence="1" id="KW-0677">Repeat</keyword>
<dbReference type="OrthoDB" id="2121326at2759"/>
<dbReference type="GO" id="GO:0006950">
    <property type="term" value="P:response to stress"/>
    <property type="evidence" value="ECO:0007669"/>
    <property type="project" value="UniProtKB-ARBA"/>
</dbReference>
<dbReference type="PANTHER" id="PTHR46050">
    <property type="entry name" value="TPR REPEAT-CONTAINING THIOREDOXIN"/>
    <property type="match status" value="1"/>
</dbReference>
<dbReference type="Gene3D" id="1.25.40.10">
    <property type="entry name" value="Tetratricopeptide repeat domain"/>
    <property type="match status" value="1"/>
</dbReference>
<dbReference type="SUPFAM" id="SSF48452">
    <property type="entry name" value="TPR-like"/>
    <property type="match status" value="1"/>
</dbReference>
<dbReference type="SMART" id="SM00028">
    <property type="entry name" value="TPR"/>
    <property type="match status" value="6"/>
</dbReference>
<feature type="region of interest" description="Disordered" evidence="4">
    <location>
        <begin position="20"/>
        <end position="129"/>
    </location>
</feature>
<comment type="caution">
    <text evidence="6">The sequence shown here is derived from an EMBL/GenBank/DDBJ whole genome shotgun (WGS) entry which is preliminary data.</text>
</comment>